<dbReference type="EMBL" id="FJUX01000017">
    <property type="protein sequence ID" value="CZS94067.1"/>
    <property type="molecule type" value="Genomic_DNA"/>
</dbReference>
<proteinExistence type="predicted"/>
<gene>
    <name evidence="1" type="ORF">RAG0_04098</name>
</gene>
<reference evidence="2" key="1">
    <citation type="submission" date="2016-03" db="EMBL/GenBank/DDBJ databases">
        <authorList>
            <person name="Guldener U."/>
        </authorList>
    </citation>
    <scope>NUCLEOTIDE SEQUENCE [LARGE SCALE GENOMIC DNA]</scope>
    <source>
        <strain evidence="2">04CH-RAC-A.6.1</strain>
    </source>
</reference>
<keyword evidence="2" id="KW-1185">Reference proteome</keyword>
<sequence>MAPQMLSNYEEIASSAENLQDAPSSNIELPLASINEKSVKIVTSTKDPPPYSTMLGRSRRCKPWIDTVNTLTLSAVDIFEHLCNRKYTTRKLRLRTRDLLHALHKLRDRWNAESPYNTIDSYDPNNPHLPRLNQFDPYKNISRPRASESLYHKKFMASIIKVFDDLYERANTPVRAREFHNTLFDLRDNWDSRDHKKHSSLYAAAPKATNEGFVTKTGQLFSVLKGGLA</sequence>
<dbReference type="AlphaFoldDB" id="A0A1E1K7K5"/>
<dbReference type="Proteomes" id="UP000178912">
    <property type="component" value="Unassembled WGS sequence"/>
</dbReference>
<evidence type="ECO:0000313" key="1">
    <source>
        <dbReference type="EMBL" id="CZS94067.1"/>
    </source>
</evidence>
<name>A0A1E1K7K5_9HELO</name>
<protein>
    <submittedName>
        <fullName evidence="1">Uncharacterized protein</fullName>
    </submittedName>
</protein>
<organism evidence="1 2">
    <name type="scientific">Rhynchosporium agropyri</name>
    <dbReference type="NCBI Taxonomy" id="914238"/>
    <lineage>
        <taxon>Eukaryota</taxon>
        <taxon>Fungi</taxon>
        <taxon>Dikarya</taxon>
        <taxon>Ascomycota</taxon>
        <taxon>Pezizomycotina</taxon>
        <taxon>Leotiomycetes</taxon>
        <taxon>Helotiales</taxon>
        <taxon>Ploettnerulaceae</taxon>
        <taxon>Rhynchosporium</taxon>
    </lineage>
</organism>
<evidence type="ECO:0000313" key="2">
    <source>
        <dbReference type="Proteomes" id="UP000178912"/>
    </source>
</evidence>
<accession>A0A1E1K7K5</accession>